<dbReference type="Pfam" id="PF25135">
    <property type="entry name" value="DUF7822"/>
    <property type="match status" value="1"/>
</dbReference>
<reference evidence="4" key="1">
    <citation type="journal article" date="2019" name="Int. J. Syst. Evol. Microbiol.">
        <title>The Global Catalogue of Microorganisms (GCM) 10K type strain sequencing project: providing services to taxonomists for standard genome sequencing and annotation.</title>
        <authorList>
            <consortium name="The Broad Institute Genomics Platform"/>
            <consortium name="The Broad Institute Genome Sequencing Center for Infectious Disease"/>
            <person name="Wu L."/>
            <person name="Ma J."/>
        </authorList>
    </citation>
    <scope>NUCLEOTIDE SEQUENCE [LARGE SCALE GENOMIC DNA]</scope>
    <source>
        <strain evidence="4">JCM 8201</strain>
    </source>
</reference>
<dbReference type="InterPro" id="IPR056724">
    <property type="entry name" value="DUF7822"/>
</dbReference>
<keyword evidence="4" id="KW-1185">Reference proteome</keyword>
<sequence length="178" mass="20018">MTHRSHLYAADSLPTKDDTPRPVRSVSDHNWSIPLAQLLLVGHGTTVVPSMMWDPPMCVAADYAEGADLLLALLRLVGEGEVPDREDFDDLVALIARHLDEQKSRYFLLEAGEIFDLREADLDTAARELIRYEIEPAAARARAALGGGETAWLEEIRREWPTHFVSFYVSHLSYSFPD</sequence>
<feature type="region of interest" description="Disordered" evidence="1">
    <location>
        <begin position="1"/>
        <end position="24"/>
    </location>
</feature>
<dbReference type="Proteomes" id="UP001501842">
    <property type="component" value="Unassembled WGS sequence"/>
</dbReference>
<gene>
    <name evidence="3" type="ORF">GCM10010439_72490</name>
</gene>
<comment type="caution">
    <text evidence="3">The sequence shown here is derived from an EMBL/GenBank/DDBJ whole genome shotgun (WGS) entry which is preliminary data.</text>
</comment>
<dbReference type="EMBL" id="BAAATZ010000037">
    <property type="protein sequence ID" value="GAA2738439.1"/>
    <property type="molecule type" value="Genomic_DNA"/>
</dbReference>
<dbReference type="RefSeq" id="WP_344458040.1">
    <property type="nucleotide sequence ID" value="NZ_BAAATZ010000037.1"/>
</dbReference>
<evidence type="ECO:0000256" key="1">
    <source>
        <dbReference type="SAM" id="MobiDB-lite"/>
    </source>
</evidence>
<proteinExistence type="predicted"/>
<name>A0ABP6HAA4_9ACTN</name>
<organism evidence="3 4">
    <name type="scientific">Actinocorallia aurantiaca</name>
    <dbReference type="NCBI Taxonomy" id="46204"/>
    <lineage>
        <taxon>Bacteria</taxon>
        <taxon>Bacillati</taxon>
        <taxon>Actinomycetota</taxon>
        <taxon>Actinomycetes</taxon>
        <taxon>Streptosporangiales</taxon>
        <taxon>Thermomonosporaceae</taxon>
        <taxon>Actinocorallia</taxon>
    </lineage>
</organism>
<evidence type="ECO:0000313" key="3">
    <source>
        <dbReference type="EMBL" id="GAA2738439.1"/>
    </source>
</evidence>
<evidence type="ECO:0000313" key="4">
    <source>
        <dbReference type="Proteomes" id="UP001501842"/>
    </source>
</evidence>
<feature type="domain" description="DUF7822" evidence="2">
    <location>
        <begin position="12"/>
        <end position="135"/>
    </location>
</feature>
<protein>
    <recommendedName>
        <fullName evidence="2">DUF7822 domain-containing protein</fullName>
    </recommendedName>
</protein>
<accession>A0ABP6HAA4</accession>
<evidence type="ECO:0000259" key="2">
    <source>
        <dbReference type="Pfam" id="PF25135"/>
    </source>
</evidence>